<dbReference type="AlphaFoldDB" id="A0AAV1IH18"/>
<evidence type="ECO:0000256" key="1">
    <source>
        <dbReference type="SAM" id="Phobius"/>
    </source>
</evidence>
<protein>
    <submittedName>
        <fullName evidence="2">Uncharacterized protein</fullName>
    </submittedName>
</protein>
<keyword evidence="1" id="KW-0812">Transmembrane</keyword>
<dbReference type="PANTHER" id="PTHR15907">
    <property type="entry name" value="DUF614 FAMILY PROTEIN-RELATED"/>
    <property type="match status" value="1"/>
</dbReference>
<dbReference type="EMBL" id="CAUYUE010000014">
    <property type="protein sequence ID" value="CAK0786384.1"/>
    <property type="molecule type" value="Genomic_DNA"/>
</dbReference>
<proteinExistence type="predicted"/>
<reference evidence="2 3" key="1">
    <citation type="submission" date="2023-10" db="EMBL/GenBank/DDBJ databases">
        <authorList>
            <person name="Maclean D."/>
            <person name="Macfadyen A."/>
        </authorList>
    </citation>
    <scope>NUCLEOTIDE SEQUENCE [LARGE SCALE GENOMIC DNA]</scope>
</reference>
<evidence type="ECO:0000313" key="2">
    <source>
        <dbReference type="EMBL" id="CAK0786384.1"/>
    </source>
</evidence>
<organism evidence="2 3">
    <name type="scientific">Coccomyxa viridis</name>
    <dbReference type="NCBI Taxonomy" id="1274662"/>
    <lineage>
        <taxon>Eukaryota</taxon>
        <taxon>Viridiplantae</taxon>
        <taxon>Chlorophyta</taxon>
        <taxon>core chlorophytes</taxon>
        <taxon>Trebouxiophyceae</taxon>
        <taxon>Trebouxiophyceae incertae sedis</taxon>
        <taxon>Coccomyxaceae</taxon>
        <taxon>Coccomyxa</taxon>
    </lineage>
</organism>
<accession>A0AAV1IH18</accession>
<sequence length="195" mass="21619">MVYSIPCIAFGHNMRAVFNRSVLTYALIYFFIIVLAGKLWLTALRMEMLLCPTHGMADGAYTTYLAGLPHRRMLQAPSTQITWSELPHKCQSAIIAKNTCGIWAAFSIFAGIIYCAYWRTQLRKKYGIPGTCCGDWCVWMWCASCALCQETDTILAHTAATQGDDGPAAGLEMPSTCPPETQPLMRAADRHPAML</sequence>
<dbReference type="Pfam" id="PF04749">
    <property type="entry name" value="PLAC8"/>
    <property type="match status" value="1"/>
</dbReference>
<dbReference type="Proteomes" id="UP001314263">
    <property type="component" value="Unassembled WGS sequence"/>
</dbReference>
<keyword evidence="1" id="KW-1133">Transmembrane helix</keyword>
<keyword evidence="1" id="KW-0472">Membrane</keyword>
<keyword evidence="3" id="KW-1185">Reference proteome</keyword>
<gene>
    <name evidence="2" type="ORF">CVIRNUC_009597</name>
</gene>
<comment type="caution">
    <text evidence="2">The sequence shown here is derived from an EMBL/GenBank/DDBJ whole genome shotgun (WGS) entry which is preliminary data.</text>
</comment>
<dbReference type="InterPro" id="IPR006461">
    <property type="entry name" value="PLAC_motif_containing"/>
</dbReference>
<name>A0AAV1IH18_9CHLO</name>
<dbReference type="NCBIfam" id="TIGR01571">
    <property type="entry name" value="A_thal_Cys_rich"/>
    <property type="match status" value="1"/>
</dbReference>
<evidence type="ECO:0000313" key="3">
    <source>
        <dbReference type="Proteomes" id="UP001314263"/>
    </source>
</evidence>
<feature type="transmembrane region" description="Helical" evidence="1">
    <location>
        <begin position="101"/>
        <end position="118"/>
    </location>
</feature>
<feature type="transmembrane region" description="Helical" evidence="1">
    <location>
        <begin position="22"/>
        <end position="41"/>
    </location>
</feature>